<sequence>MNSLLVFFLSVVSGFVQLVIIGEVDIVHLYHFCMTREVQVIAHSKIRYQFQIICFIGIEDILNQTPTIFFTMCRKMFSDYHKTPSIFSLPLEILYPLP</sequence>
<dbReference type="AlphaFoldDB" id="A0A428E3K6"/>
<gene>
    <name evidence="1" type="ORF">D8837_08755</name>
</gene>
<proteinExistence type="predicted"/>
<protein>
    <submittedName>
        <fullName evidence="1">Uncharacterized protein</fullName>
    </submittedName>
</protein>
<reference evidence="1 2" key="1">
    <citation type="submission" date="2018-11" db="EMBL/GenBank/DDBJ databases">
        <title>Species Designations Belie Phenotypic and Genotypic Heterogeneity in Oral Streptococci.</title>
        <authorList>
            <person name="Velsko I."/>
        </authorList>
    </citation>
    <scope>NUCLEOTIDE SEQUENCE [LARGE SCALE GENOMIC DNA]</scope>
    <source>
        <strain evidence="1 2">BCC07</strain>
    </source>
</reference>
<comment type="caution">
    <text evidence="1">The sequence shown here is derived from an EMBL/GenBank/DDBJ whole genome shotgun (WGS) entry which is preliminary data.</text>
</comment>
<organism evidence="1 2">
    <name type="scientific">Streptococcus mitis</name>
    <dbReference type="NCBI Taxonomy" id="28037"/>
    <lineage>
        <taxon>Bacteria</taxon>
        <taxon>Bacillati</taxon>
        <taxon>Bacillota</taxon>
        <taxon>Bacilli</taxon>
        <taxon>Lactobacillales</taxon>
        <taxon>Streptococcaceae</taxon>
        <taxon>Streptococcus</taxon>
        <taxon>Streptococcus mitis group</taxon>
    </lineage>
</organism>
<evidence type="ECO:0000313" key="1">
    <source>
        <dbReference type="EMBL" id="RSJ04645.1"/>
    </source>
</evidence>
<dbReference type="Proteomes" id="UP000273244">
    <property type="component" value="Unassembled WGS sequence"/>
</dbReference>
<name>A0A428E3K6_STRMT</name>
<evidence type="ECO:0000313" key="2">
    <source>
        <dbReference type="Proteomes" id="UP000273244"/>
    </source>
</evidence>
<accession>A0A428E3K6</accession>
<dbReference type="EMBL" id="RJOG01000064">
    <property type="protein sequence ID" value="RSJ04645.1"/>
    <property type="molecule type" value="Genomic_DNA"/>
</dbReference>